<evidence type="ECO:0000313" key="8">
    <source>
        <dbReference type="EMBL" id="HHH12915.1"/>
    </source>
</evidence>
<reference evidence="8" key="1">
    <citation type="journal article" date="2020" name="mSystems">
        <title>Genome- and Community-Level Interaction Insights into Carbon Utilization and Element Cycling Functions of Hydrothermarchaeota in Hydrothermal Sediment.</title>
        <authorList>
            <person name="Zhou Z."/>
            <person name="Liu Y."/>
            <person name="Xu W."/>
            <person name="Pan J."/>
            <person name="Luo Z.H."/>
            <person name="Li M."/>
        </authorList>
    </citation>
    <scope>NUCLEOTIDE SEQUENCE [LARGE SCALE GENOMIC DNA]</scope>
    <source>
        <strain evidence="8">HyVt-535</strain>
    </source>
</reference>
<dbReference type="GO" id="GO:0000166">
    <property type="term" value="F:nucleotide binding"/>
    <property type="evidence" value="ECO:0007669"/>
    <property type="project" value="InterPro"/>
</dbReference>
<dbReference type="SMART" id="SM00474">
    <property type="entry name" value="35EXOc"/>
    <property type="match status" value="1"/>
</dbReference>
<evidence type="ECO:0000256" key="1">
    <source>
        <dbReference type="ARBA" id="ARBA00022490"/>
    </source>
</evidence>
<dbReference type="NCBIfam" id="TIGR01388">
    <property type="entry name" value="rnd"/>
    <property type="match status" value="1"/>
</dbReference>
<organism evidence="8">
    <name type="scientific">Thiolapillus brandeum</name>
    <dbReference type="NCBI Taxonomy" id="1076588"/>
    <lineage>
        <taxon>Bacteria</taxon>
        <taxon>Pseudomonadati</taxon>
        <taxon>Pseudomonadota</taxon>
        <taxon>Gammaproteobacteria</taxon>
        <taxon>Chromatiales</taxon>
        <taxon>Sedimenticolaceae</taxon>
        <taxon>Thiolapillus</taxon>
    </lineage>
</organism>
<sequence length="382" mass="43325">MQESFIDRPDQLASFVDLLRTASWLAVDTEFMRERTYFPRLCLIQVAGEDRAACIDPLALEDLSPLKELLLDPAITKVFHAARQDLEIFLHLWGELPTPIFDTQPAAALLGIGDQVGYGALVQEMLGVSLAKDHSRTDWSQRPLQRAQLRYALDDVVHLGRAYTRMHARLEALGRLEWLETEFESLTDPATYALEPMEMWKRVKGRQHLKGVRLAVLQQLAAWREEEALARNLPRRWVLKDELLLELARRCPQNRQELSRVRGVDASLVHSSGEALLERIRLARELPKEAWPREKPRPPKASVAEEATLDILGGALRLIAEASGLSPQLIASRKDLAALLREDPDARLMQGWRRRLAGEPLRALLRGERRIALNDGIATLEP</sequence>
<proteinExistence type="inferred from homology"/>
<keyword evidence="1 6" id="KW-0963">Cytoplasm</keyword>
<evidence type="ECO:0000256" key="4">
    <source>
        <dbReference type="ARBA" id="ARBA00022801"/>
    </source>
</evidence>
<comment type="similarity">
    <text evidence="6">Belongs to the RNase D family.</text>
</comment>
<dbReference type="EMBL" id="DROM01000103">
    <property type="protein sequence ID" value="HHH12915.1"/>
    <property type="molecule type" value="Genomic_DNA"/>
</dbReference>
<evidence type="ECO:0000256" key="3">
    <source>
        <dbReference type="ARBA" id="ARBA00022722"/>
    </source>
</evidence>
<evidence type="ECO:0000256" key="2">
    <source>
        <dbReference type="ARBA" id="ARBA00022694"/>
    </source>
</evidence>
<dbReference type="PANTHER" id="PTHR47649:SF1">
    <property type="entry name" value="RIBONUCLEASE D"/>
    <property type="match status" value="1"/>
</dbReference>
<keyword evidence="4 6" id="KW-0378">Hydrolase</keyword>
<dbReference type="InterPro" id="IPR002121">
    <property type="entry name" value="HRDC_dom"/>
</dbReference>
<dbReference type="SUPFAM" id="SSF53098">
    <property type="entry name" value="Ribonuclease H-like"/>
    <property type="match status" value="1"/>
</dbReference>
<feature type="domain" description="HRDC" evidence="7">
    <location>
        <begin position="210"/>
        <end position="290"/>
    </location>
</feature>
<comment type="subcellular location">
    <subcellularLocation>
        <location evidence="6">Cytoplasm</location>
    </subcellularLocation>
</comment>
<dbReference type="SMART" id="SM00341">
    <property type="entry name" value="HRDC"/>
    <property type="match status" value="1"/>
</dbReference>
<protein>
    <recommendedName>
        <fullName evidence="6">Ribonuclease D</fullName>
        <shortName evidence="6">RNase D</shortName>
        <ecNumber evidence="6">3.1.13.5</ecNumber>
    </recommendedName>
</protein>
<keyword evidence="3 6" id="KW-0540">Nuclease</keyword>
<dbReference type="InterPro" id="IPR006292">
    <property type="entry name" value="RNase_D"/>
</dbReference>
<dbReference type="PANTHER" id="PTHR47649">
    <property type="entry name" value="RIBONUCLEASE D"/>
    <property type="match status" value="1"/>
</dbReference>
<dbReference type="InterPro" id="IPR044876">
    <property type="entry name" value="HRDC_dom_sf"/>
</dbReference>
<dbReference type="InterPro" id="IPR002562">
    <property type="entry name" value="3'-5'_exonuclease_dom"/>
</dbReference>
<dbReference type="GO" id="GO:0033890">
    <property type="term" value="F:ribonuclease D activity"/>
    <property type="evidence" value="ECO:0007669"/>
    <property type="project" value="UniProtKB-UniRule"/>
</dbReference>
<dbReference type="Proteomes" id="UP000886100">
    <property type="component" value="Unassembled WGS sequence"/>
</dbReference>
<keyword evidence="5 6" id="KW-0269">Exonuclease</keyword>
<dbReference type="Pfam" id="PF00570">
    <property type="entry name" value="HRDC"/>
    <property type="match status" value="1"/>
</dbReference>
<dbReference type="EC" id="3.1.13.5" evidence="6"/>
<evidence type="ECO:0000259" key="7">
    <source>
        <dbReference type="PROSITE" id="PS50967"/>
    </source>
</evidence>
<dbReference type="PROSITE" id="PS50967">
    <property type="entry name" value="HRDC"/>
    <property type="match status" value="1"/>
</dbReference>
<dbReference type="GO" id="GO:0005737">
    <property type="term" value="C:cytoplasm"/>
    <property type="evidence" value="ECO:0007669"/>
    <property type="project" value="UniProtKB-SubCell"/>
</dbReference>
<evidence type="ECO:0000256" key="6">
    <source>
        <dbReference type="HAMAP-Rule" id="MF_01899"/>
    </source>
</evidence>
<comment type="caution">
    <text evidence="8">The sequence shown here is derived from an EMBL/GenBank/DDBJ whole genome shotgun (WGS) entry which is preliminary data.</text>
</comment>
<dbReference type="InterPro" id="IPR036397">
    <property type="entry name" value="RNaseH_sf"/>
</dbReference>
<dbReference type="CDD" id="cd06142">
    <property type="entry name" value="RNaseD_exo"/>
    <property type="match status" value="1"/>
</dbReference>
<dbReference type="Gene3D" id="3.30.420.10">
    <property type="entry name" value="Ribonuclease H-like superfamily/Ribonuclease H"/>
    <property type="match status" value="1"/>
</dbReference>
<dbReference type="GO" id="GO:0003676">
    <property type="term" value="F:nucleic acid binding"/>
    <property type="evidence" value="ECO:0007669"/>
    <property type="project" value="InterPro"/>
</dbReference>
<comment type="function">
    <text evidence="6">Exonuclease involved in the 3' processing of various precursor tRNAs. Initiates hydrolysis at the 3'-terminus of an RNA molecule and releases 5'-mononucleotides.</text>
</comment>
<name>A0A7C5IYI5_9GAMM</name>
<dbReference type="Pfam" id="PF01612">
    <property type="entry name" value="DNA_pol_A_exo1"/>
    <property type="match status" value="1"/>
</dbReference>
<dbReference type="AlphaFoldDB" id="A0A7C5IYI5"/>
<dbReference type="Gene3D" id="1.10.150.80">
    <property type="entry name" value="HRDC domain"/>
    <property type="match status" value="2"/>
</dbReference>
<dbReference type="InterPro" id="IPR010997">
    <property type="entry name" value="HRDC-like_sf"/>
</dbReference>
<dbReference type="InterPro" id="IPR012337">
    <property type="entry name" value="RNaseH-like_sf"/>
</dbReference>
<comment type="cofactor">
    <cofactor evidence="6">
        <name>a divalent metal cation</name>
        <dbReference type="ChEBI" id="CHEBI:60240"/>
    </cofactor>
</comment>
<dbReference type="InterPro" id="IPR051086">
    <property type="entry name" value="RNase_D-like"/>
</dbReference>
<comment type="catalytic activity">
    <reaction evidence="6">
        <text>Exonucleolytic cleavage that removes extra residues from the 3'-terminus of tRNA to produce 5'-mononucleotides.</text>
        <dbReference type="EC" id="3.1.13.5"/>
    </reaction>
</comment>
<keyword evidence="2 6" id="KW-0819">tRNA processing</keyword>
<dbReference type="SUPFAM" id="SSF47819">
    <property type="entry name" value="HRDC-like"/>
    <property type="match status" value="2"/>
</dbReference>
<dbReference type="GO" id="GO:0008408">
    <property type="term" value="F:3'-5' exonuclease activity"/>
    <property type="evidence" value="ECO:0007669"/>
    <property type="project" value="InterPro"/>
</dbReference>
<dbReference type="GO" id="GO:0042780">
    <property type="term" value="P:tRNA 3'-end processing"/>
    <property type="evidence" value="ECO:0007669"/>
    <property type="project" value="UniProtKB-UniRule"/>
</dbReference>
<accession>A0A7C5IYI5</accession>
<gene>
    <name evidence="6 8" type="primary">rnd</name>
    <name evidence="8" type="ORF">ENJ98_01645</name>
</gene>
<evidence type="ECO:0000256" key="5">
    <source>
        <dbReference type="ARBA" id="ARBA00022839"/>
    </source>
</evidence>
<dbReference type="HAMAP" id="MF_01899">
    <property type="entry name" value="RNase_D"/>
    <property type="match status" value="1"/>
</dbReference>